<feature type="compositionally biased region" description="Low complexity" evidence="5">
    <location>
        <begin position="145"/>
        <end position="161"/>
    </location>
</feature>
<dbReference type="OrthoDB" id="10265994at2759"/>
<dbReference type="PANTHER" id="PTHR21539">
    <property type="entry name" value="SAGA-ASSOCIATED FACTOR 29"/>
    <property type="match status" value="1"/>
</dbReference>
<evidence type="ECO:0000313" key="7">
    <source>
        <dbReference type="EMBL" id="TRM68781.1"/>
    </source>
</evidence>
<dbReference type="CDD" id="cd20393">
    <property type="entry name" value="Tudor_SGF29_rpt1"/>
    <property type="match status" value="1"/>
</dbReference>
<dbReference type="InterPro" id="IPR010750">
    <property type="entry name" value="SGF29_tudor-like_dom"/>
</dbReference>
<dbReference type="Pfam" id="PF07039">
    <property type="entry name" value="SGF29_Tudor"/>
    <property type="match status" value="1"/>
</dbReference>
<reference evidence="7 8" key="1">
    <citation type="journal article" date="2019" name="New Phytol.">
        <title>Comparative genomics reveals unique wood-decay strategies and fruiting body development in the Schizophyllaceae.</title>
        <authorList>
            <person name="Almasi E."/>
            <person name="Sahu N."/>
            <person name="Krizsan K."/>
            <person name="Balint B."/>
            <person name="Kovacs G.M."/>
            <person name="Kiss B."/>
            <person name="Cseklye J."/>
            <person name="Drula E."/>
            <person name="Henrissat B."/>
            <person name="Nagy I."/>
            <person name="Chovatia M."/>
            <person name="Adam C."/>
            <person name="LaButti K."/>
            <person name="Lipzen A."/>
            <person name="Riley R."/>
            <person name="Grigoriev I.V."/>
            <person name="Nagy L.G."/>
        </authorList>
    </citation>
    <scope>NUCLEOTIDE SEQUENCE [LARGE SCALE GENOMIC DNA]</scope>
    <source>
        <strain evidence="7 8">NL-1724</strain>
    </source>
</reference>
<name>A0A550CVG9_9AGAR</name>
<comment type="subcellular location">
    <subcellularLocation>
        <location evidence="1">Nucleus</location>
    </subcellularLocation>
</comment>
<dbReference type="STRING" id="97359.A0A550CVG9"/>
<keyword evidence="3" id="KW-0804">Transcription</keyword>
<dbReference type="InterPro" id="IPR037802">
    <property type="entry name" value="SGF29"/>
</dbReference>
<proteinExistence type="predicted"/>
<feature type="compositionally biased region" description="Basic and acidic residues" evidence="5">
    <location>
        <begin position="113"/>
        <end position="138"/>
    </location>
</feature>
<accession>A0A550CVG9</accession>
<evidence type="ECO:0000256" key="4">
    <source>
        <dbReference type="ARBA" id="ARBA00023242"/>
    </source>
</evidence>
<feature type="region of interest" description="Disordered" evidence="5">
    <location>
        <begin position="102"/>
        <end position="181"/>
    </location>
</feature>
<evidence type="ECO:0000256" key="5">
    <source>
        <dbReference type="SAM" id="MobiDB-lite"/>
    </source>
</evidence>
<sequence>MRHQATSEELQCWRATSASLDALNNVHEAASEKGALGRANRWISIWPESVSDADEDYDTAKRTAQGLASALRDIRVSCERESRSLDDAIDRISALLALRKASEARALPPPPPRTREEPTRRRDDLQRKHELTSSEPVRKRQRLESSPSASVSSPDSGAAPATPRVTITLPPRTRGVPAQRLPLKPGRQVVYRLAEGGTEDTSWILAIVVKAISKDRTRYLVRDADAGEDGKYTEYRATLSNLIALPDPAAPPSTSASLGAYPELPAGSDALAMYPDTTCFYRAQVLEPPRVTQRDKSLAGNSIYKLKFEDDESPQHLVSAYWVVPWPGA</sequence>
<keyword evidence="8" id="KW-1185">Reference proteome</keyword>
<evidence type="ECO:0000256" key="2">
    <source>
        <dbReference type="ARBA" id="ARBA00023015"/>
    </source>
</evidence>
<dbReference type="Proteomes" id="UP000320762">
    <property type="component" value="Unassembled WGS sequence"/>
</dbReference>
<dbReference type="PROSITE" id="PS51518">
    <property type="entry name" value="SGF29_C"/>
    <property type="match status" value="1"/>
</dbReference>
<keyword evidence="2" id="KW-0805">Transcription regulation</keyword>
<dbReference type="PANTHER" id="PTHR21539:SF0">
    <property type="entry name" value="SAGA-ASSOCIATED FACTOR 29"/>
    <property type="match status" value="1"/>
</dbReference>
<keyword evidence="4" id="KW-0539">Nucleus</keyword>
<gene>
    <name evidence="7" type="ORF">BD626DRAFT_471818</name>
</gene>
<feature type="domain" description="SGF29 C-terminal" evidence="6">
    <location>
        <begin position="179"/>
        <end position="329"/>
    </location>
</feature>
<evidence type="ECO:0000313" key="8">
    <source>
        <dbReference type="Proteomes" id="UP000320762"/>
    </source>
</evidence>
<dbReference type="Gene3D" id="2.30.30.140">
    <property type="match status" value="2"/>
</dbReference>
<dbReference type="InterPro" id="IPR047288">
    <property type="entry name" value="Tudor_SGF29_rpt1"/>
</dbReference>
<dbReference type="GO" id="GO:0000124">
    <property type="term" value="C:SAGA complex"/>
    <property type="evidence" value="ECO:0007669"/>
    <property type="project" value="InterPro"/>
</dbReference>
<protein>
    <submittedName>
        <fullName evidence="7">SGF29 tudor-like domain-containing protein</fullName>
    </submittedName>
</protein>
<dbReference type="GO" id="GO:0005634">
    <property type="term" value="C:nucleus"/>
    <property type="evidence" value="ECO:0007669"/>
    <property type="project" value="UniProtKB-SubCell"/>
</dbReference>
<organism evidence="7 8">
    <name type="scientific">Schizophyllum amplum</name>
    <dbReference type="NCBI Taxonomy" id="97359"/>
    <lineage>
        <taxon>Eukaryota</taxon>
        <taxon>Fungi</taxon>
        <taxon>Dikarya</taxon>
        <taxon>Basidiomycota</taxon>
        <taxon>Agaricomycotina</taxon>
        <taxon>Agaricomycetes</taxon>
        <taxon>Agaricomycetidae</taxon>
        <taxon>Agaricales</taxon>
        <taxon>Schizophyllaceae</taxon>
        <taxon>Schizophyllum</taxon>
    </lineage>
</organism>
<dbReference type="InterPro" id="IPR047287">
    <property type="entry name" value="Tudor_SGF29_rpt2"/>
</dbReference>
<dbReference type="AlphaFoldDB" id="A0A550CVG9"/>
<evidence type="ECO:0000256" key="3">
    <source>
        <dbReference type="ARBA" id="ARBA00023163"/>
    </source>
</evidence>
<dbReference type="EMBL" id="VDMD01000001">
    <property type="protein sequence ID" value="TRM68781.1"/>
    <property type="molecule type" value="Genomic_DNA"/>
</dbReference>
<comment type="caution">
    <text evidence="7">The sequence shown here is derived from an EMBL/GenBank/DDBJ whole genome shotgun (WGS) entry which is preliminary data.</text>
</comment>
<evidence type="ECO:0000256" key="1">
    <source>
        <dbReference type="ARBA" id="ARBA00004123"/>
    </source>
</evidence>
<dbReference type="CDD" id="cd20394">
    <property type="entry name" value="Tudor_SGF29_rpt2"/>
    <property type="match status" value="1"/>
</dbReference>
<evidence type="ECO:0000259" key="6">
    <source>
        <dbReference type="PROSITE" id="PS51518"/>
    </source>
</evidence>